<name>A0A563EGP4_9PSEU</name>
<comment type="caution">
    <text evidence="2">The sequence shown here is derived from an EMBL/GenBank/DDBJ whole genome shotgun (WGS) entry which is preliminary data.</text>
</comment>
<feature type="transmembrane region" description="Helical" evidence="1">
    <location>
        <begin position="40"/>
        <end position="58"/>
    </location>
</feature>
<keyword evidence="1" id="KW-1133">Transmembrane helix</keyword>
<dbReference type="OrthoDB" id="3637587at2"/>
<gene>
    <name evidence="2" type="ORF">FKR81_39690</name>
</gene>
<dbReference type="EMBL" id="VOBR01000043">
    <property type="protein sequence ID" value="TWP45203.1"/>
    <property type="molecule type" value="Genomic_DNA"/>
</dbReference>
<accession>A0A563EGP4</accession>
<sequence>MTDGEIKRPVDLVGLLFGLGALGASAFILTDGAFSFDPRWALATIAVVIGVGLLANSLRRRRN</sequence>
<dbReference type="Proteomes" id="UP000316639">
    <property type="component" value="Unassembled WGS sequence"/>
</dbReference>
<dbReference type="AlphaFoldDB" id="A0A563EGP4"/>
<evidence type="ECO:0000313" key="3">
    <source>
        <dbReference type="Proteomes" id="UP000316639"/>
    </source>
</evidence>
<reference evidence="2 3" key="1">
    <citation type="submission" date="2019-07" db="EMBL/GenBank/DDBJ databases">
        <title>Lentzea xizangensis sp. nov., isolated from Qinghai-Tibetan Plateau Soils.</title>
        <authorList>
            <person name="Huang J."/>
        </authorList>
    </citation>
    <scope>NUCLEOTIDE SEQUENCE [LARGE SCALE GENOMIC DNA]</scope>
    <source>
        <strain evidence="2 3">FXJ1.1311</strain>
    </source>
</reference>
<keyword evidence="1" id="KW-0812">Transmembrane</keyword>
<evidence type="ECO:0000256" key="1">
    <source>
        <dbReference type="SAM" id="Phobius"/>
    </source>
</evidence>
<organism evidence="2 3">
    <name type="scientific">Lentzea tibetensis</name>
    <dbReference type="NCBI Taxonomy" id="2591470"/>
    <lineage>
        <taxon>Bacteria</taxon>
        <taxon>Bacillati</taxon>
        <taxon>Actinomycetota</taxon>
        <taxon>Actinomycetes</taxon>
        <taxon>Pseudonocardiales</taxon>
        <taxon>Pseudonocardiaceae</taxon>
        <taxon>Lentzea</taxon>
    </lineage>
</organism>
<dbReference type="RefSeq" id="WP_146360180.1">
    <property type="nucleotide sequence ID" value="NZ_VOBR01000043.1"/>
</dbReference>
<protein>
    <submittedName>
        <fullName evidence="2">Uncharacterized protein</fullName>
    </submittedName>
</protein>
<keyword evidence="3" id="KW-1185">Reference proteome</keyword>
<proteinExistence type="predicted"/>
<feature type="transmembrane region" description="Helical" evidence="1">
    <location>
        <begin position="12"/>
        <end position="34"/>
    </location>
</feature>
<keyword evidence="1" id="KW-0472">Membrane</keyword>
<evidence type="ECO:0000313" key="2">
    <source>
        <dbReference type="EMBL" id="TWP45203.1"/>
    </source>
</evidence>